<gene>
    <name evidence="1" type="ORF">TELCIR_09143</name>
</gene>
<accession>A0A2G9UFM3</accession>
<dbReference type="OrthoDB" id="341421at2759"/>
<proteinExistence type="predicted"/>
<evidence type="ECO:0000313" key="1">
    <source>
        <dbReference type="EMBL" id="PIO69049.1"/>
    </source>
</evidence>
<dbReference type="Gene3D" id="3.90.1410.10">
    <property type="entry name" value="set domain protein methyltransferase, domain 1"/>
    <property type="match status" value="1"/>
</dbReference>
<keyword evidence="2" id="KW-1185">Reference proteome</keyword>
<protein>
    <submittedName>
        <fullName evidence="1">Uncharacterized protein</fullName>
    </submittedName>
</protein>
<dbReference type="Proteomes" id="UP000230423">
    <property type="component" value="Unassembled WGS sequence"/>
</dbReference>
<evidence type="ECO:0000313" key="2">
    <source>
        <dbReference type="Proteomes" id="UP000230423"/>
    </source>
</evidence>
<name>A0A2G9UFM3_TELCI</name>
<dbReference type="EMBL" id="KZ346799">
    <property type="protein sequence ID" value="PIO69049.1"/>
    <property type="molecule type" value="Genomic_DNA"/>
</dbReference>
<dbReference type="InterPro" id="IPR046341">
    <property type="entry name" value="SET_dom_sf"/>
</dbReference>
<sequence length="147" mass="16469">MVKKAANCLKEAVESIRTERSVLEQSIKLVTVLQKLQPPPVLPNALTLPLSNHTRLFQKSGNGVFATTSFRSDQKVIEVPEELMITAGKVADMETYSKLLKDSKFFPTPFELLTLFFCVEDEESSLYGPYLKALPKSKETFKSPGKE</sequence>
<organism evidence="1 2">
    <name type="scientific">Teladorsagia circumcincta</name>
    <name type="common">Brown stomach worm</name>
    <name type="synonym">Ostertagia circumcincta</name>
    <dbReference type="NCBI Taxonomy" id="45464"/>
    <lineage>
        <taxon>Eukaryota</taxon>
        <taxon>Metazoa</taxon>
        <taxon>Ecdysozoa</taxon>
        <taxon>Nematoda</taxon>
        <taxon>Chromadorea</taxon>
        <taxon>Rhabditida</taxon>
        <taxon>Rhabditina</taxon>
        <taxon>Rhabditomorpha</taxon>
        <taxon>Strongyloidea</taxon>
        <taxon>Trichostrongylidae</taxon>
        <taxon>Teladorsagia</taxon>
    </lineage>
</organism>
<dbReference type="AlphaFoldDB" id="A0A2G9UFM3"/>
<reference evidence="1 2" key="1">
    <citation type="submission" date="2015-09" db="EMBL/GenBank/DDBJ databases">
        <title>Draft genome of the parasitic nematode Teladorsagia circumcincta isolate WARC Sus (inbred).</title>
        <authorList>
            <person name="Mitreva M."/>
        </authorList>
    </citation>
    <scope>NUCLEOTIDE SEQUENCE [LARGE SCALE GENOMIC DNA]</scope>
    <source>
        <strain evidence="1 2">S</strain>
    </source>
</reference>
<dbReference type="SUPFAM" id="SSF82199">
    <property type="entry name" value="SET domain"/>
    <property type="match status" value="1"/>
</dbReference>